<name>A0A1X9LMX2_9MICO</name>
<accession>A0A1X9LMX2</accession>
<reference evidence="1 2" key="1">
    <citation type="submission" date="2017-04" db="EMBL/GenBank/DDBJ databases">
        <authorList>
            <person name="Afonso C.L."/>
            <person name="Miller P.J."/>
            <person name="Scott M.A."/>
            <person name="Spackman E."/>
            <person name="Goraichik I."/>
            <person name="Dimitrov K.M."/>
            <person name="Suarez D.L."/>
            <person name="Swayne D.E."/>
        </authorList>
    </citation>
    <scope>NUCLEOTIDE SEQUENCE [LARGE SCALE GENOMIC DNA]</scope>
    <source>
        <strain evidence="2">XA(T)</strain>
    </source>
</reference>
<dbReference type="STRING" id="1619308.B5808_11800"/>
<evidence type="ECO:0000313" key="1">
    <source>
        <dbReference type="EMBL" id="ARJ05832.1"/>
    </source>
</evidence>
<dbReference type="Gene3D" id="2.120.10.30">
    <property type="entry name" value="TolB, C-terminal domain"/>
    <property type="match status" value="1"/>
</dbReference>
<sequence>MTTASASTSTPTAAWYLSFHGGAAGSGVNQVYGYDSTGVLVQPAVLASGPSDPVLAELRGMAVTPSGALLVANATEDDSTVLQYGPTDADGIRPIVPPDGILASGTTAGAGLAHPYGLATLPSGDIAVSSQDSQVVTLLTADGQPDPASGGAPWWSSQHPDADLPPGTLVPSSADVPAKDGGLVAPRGILIVASGDAGTDDATLYVADNGAQAVRSYDAVTGEFLGDVLTASRDGLGSPVGLALHDGRLYVTSEGTDDVTSVDLSSGTTHTVVSGKVDHLELDHPSGLAFGADGRLYVASRVAQQVIAYTLDAKGDSTTKAAVFLDRLPDQPEQLLGLLPAGLGGAEPGSDPGAPPGVVDSPPAGADPRTGPSGTSTVAPALAATGLAASGSPTRSDGPLAAVLVLCLLGAGLALLAASRVGRRL</sequence>
<dbReference type="AlphaFoldDB" id="A0A1X9LMX2"/>
<dbReference type="Proteomes" id="UP000192775">
    <property type="component" value="Chromosome"/>
</dbReference>
<keyword evidence="2" id="KW-1185">Reference proteome</keyword>
<dbReference type="SUPFAM" id="SSF101898">
    <property type="entry name" value="NHL repeat"/>
    <property type="match status" value="1"/>
</dbReference>
<organism evidence="1 2">
    <name type="scientific">Cnuibacter physcomitrellae</name>
    <dbReference type="NCBI Taxonomy" id="1619308"/>
    <lineage>
        <taxon>Bacteria</taxon>
        <taxon>Bacillati</taxon>
        <taxon>Actinomycetota</taxon>
        <taxon>Actinomycetes</taxon>
        <taxon>Micrococcales</taxon>
        <taxon>Microbacteriaceae</taxon>
        <taxon>Cnuibacter</taxon>
    </lineage>
</organism>
<evidence type="ECO:0000313" key="2">
    <source>
        <dbReference type="Proteomes" id="UP000192775"/>
    </source>
</evidence>
<dbReference type="RefSeq" id="WP_085019970.1">
    <property type="nucleotide sequence ID" value="NZ_CP020715.1"/>
</dbReference>
<protein>
    <submittedName>
        <fullName evidence="1">Uncharacterized protein</fullName>
    </submittedName>
</protein>
<proteinExistence type="predicted"/>
<gene>
    <name evidence="1" type="ORF">B5808_11800</name>
</gene>
<dbReference type="InterPro" id="IPR011042">
    <property type="entry name" value="6-blade_b-propeller_TolB-like"/>
</dbReference>
<dbReference type="EMBL" id="CP020715">
    <property type="protein sequence ID" value="ARJ05832.1"/>
    <property type="molecule type" value="Genomic_DNA"/>
</dbReference>
<dbReference type="KEGG" id="cphy:B5808_11800"/>